<protein>
    <submittedName>
        <fullName evidence="1">Uncharacterized protein</fullName>
    </submittedName>
</protein>
<name>A0AAE3XMJ8_9BACT</name>
<dbReference type="EMBL" id="JAVDQD010000002">
    <property type="protein sequence ID" value="MDR6238531.1"/>
    <property type="molecule type" value="Genomic_DNA"/>
</dbReference>
<proteinExistence type="predicted"/>
<organism evidence="1 2">
    <name type="scientific">Aureibacter tunicatorum</name>
    <dbReference type="NCBI Taxonomy" id="866807"/>
    <lineage>
        <taxon>Bacteria</taxon>
        <taxon>Pseudomonadati</taxon>
        <taxon>Bacteroidota</taxon>
        <taxon>Cytophagia</taxon>
        <taxon>Cytophagales</taxon>
        <taxon>Persicobacteraceae</taxon>
        <taxon>Aureibacter</taxon>
    </lineage>
</organism>
<comment type="caution">
    <text evidence="1">The sequence shown here is derived from an EMBL/GenBank/DDBJ whole genome shotgun (WGS) entry which is preliminary data.</text>
</comment>
<sequence>MFKQNLLLILCIILLQNVYGQEQQNIMFMDVRNANGTKMNEDQINFINKITRVAANEYKQNIPDCAVLFVGDEERNQLAQSSGFFSVNWSTFNQFSCNRALPDMKVNAYILPTYDIKAELLHFTLYNFNNQKLYKSNIPLTKKDLKKQSKNISDDNPFEGMDTFIQDNICPEEEVTLNLDNSINLLSTSNYESLQEQIKADLIKYLKTAYYSANPVVKASFDVGRDDPGMIVTSLFQNAYMIYPNASIDERIAFANDMAFILKIYTLFSIHSGELETAKKANDRLYSVKRGAKSYENTYQALKIILTCLNSSDLSSQELYQLGIDARKNAMEQSGEITSFDKEYFSLHKLVINNSKDGRQYDKKLFDLSQSFSVPM</sequence>
<dbReference type="RefSeq" id="WP_309938040.1">
    <property type="nucleotide sequence ID" value="NZ_AP025305.1"/>
</dbReference>
<gene>
    <name evidence="1" type="ORF">HNQ88_001568</name>
</gene>
<evidence type="ECO:0000313" key="2">
    <source>
        <dbReference type="Proteomes" id="UP001185092"/>
    </source>
</evidence>
<dbReference type="AlphaFoldDB" id="A0AAE3XMJ8"/>
<reference evidence="1" key="1">
    <citation type="submission" date="2023-07" db="EMBL/GenBank/DDBJ databases">
        <title>Genomic Encyclopedia of Type Strains, Phase IV (KMG-IV): sequencing the most valuable type-strain genomes for metagenomic binning, comparative biology and taxonomic classification.</title>
        <authorList>
            <person name="Goeker M."/>
        </authorList>
    </citation>
    <scope>NUCLEOTIDE SEQUENCE</scope>
    <source>
        <strain evidence="1">DSM 26174</strain>
    </source>
</reference>
<evidence type="ECO:0000313" key="1">
    <source>
        <dbReference type="EMBL" id="MDR6238531.1"/>
    </source>
</evidence>
<accession>A0AAE3XMJ8</accession>
<dbReference type="Proteomes" id="UP001185092">
    <property type="component" value="Unassembled WGS sequence"/>
</dbReference>
<keyword evidence="2" id="KW-1185">Reference proteome</keyword>